<dbReference type="AlphaFoldDB" id="A0AAV1WJ10"/>
<protein>
    <submittedName>
        <fullName evidence="1">Uncharacterized protein</fullName>
    </submittedName>
</protein>
<dbReference type="PROSITE" id="PS51257">
    <property type="entry name" value="PROKAR_LIPOPROTEIN"/>
    <property type="match status" value="1"/>
</dbReference>
<evidence type="ECO:0000313" key="1">
    <source>
        <dbReference type="EMBL" id="CAL0309228.1"/>
    </source>
</evidence>
<proteinExistence type="predicted"/>
<keyword evidence="2" id="KW-1185">Reference proteome</keyword>
<dbReference type="EMBL" id="CAXHTB010000007">
    <property type="protein sequence ID" value="CAL0309228.1"/>
    <property type="molecule type" value="Genomic_DNA"/>
</dbReference>
<organism evidence="1 2">
    <name type="scientific">Lupinus luteus</name>
    <name type="common">European yellow lupine</name>
    <dbReference type="NCBI Taxonomy" id="3873"/>
    <lineage>
        <taxon>Eukaryota</taxon>
        <taxon>Viridiplantae</taxon>
        <taxon>Streptophyta</taxon>
        <taxon>Embryophyta</taxon>
        <taxon>Tracheophyta</taxon>
        <taxon>Spermatophyta</taxon>
        <taxon>Magnoliopsida</taxon>
        <taxon>eudicotyledons</taxon>
        <taxon>Gunneridae</taxon>
        <taxon>Pentapetalae</taxon>
        <taxon>rosids</taxon>
        <taxon>fabids</taxon>
        <taxon>Fabales</taxon>
        <taxon>Fabaceae</taxon>
        <taxon>Papilionoideae</taxon>
        <taxon>50 kb inversion clade</taxon>
        <taxon>genistoids sensu lato</taxon>
        <taxon>core genistoids</taxon>
        <taxon>Genisteae</taxon>
        <taxon>Lupinus</taxon>
    </lineage>
</organism>
<accession>A0AAV1WJ10</accession>
<sequence length="57" mass="6059">MHVTRSSKGCNMVNPLIIGSCDQKEAINSGSEIGADNSGSFAMTMIIGVKRCIRQNS</sequence>
<comment type="caution">
    <text evidence="1">The sequence shown here is derived from an EMBL/GenBank/DDBJ whole genome shotgun (WGS) entry which is preliminary data.</text>
</comment>
<dbReference type="Proteomes" id="UP001497480">
    <property type="component" value="Unassembled WGS sequence"/>
</dbReference>
<evidence type="ECO:0000313" key="2">
    <source>
        <dbReference type="Proteomes" id="UP001497480"/>
    </source>
</evidence>
<reference evidence="1 2" key="1">
    <citation type="submission" date="2024-03" db="EMBL/GenBank/DDBJ databases">
        <authorList>
            <person name="Martinez-Hernandez J."/>
        </authorList>
    </citation>
    <scope>NUCLEOTIDE SEQUENCE [LARGE SCALE GENOMIC DNA]</scope>
</reference>
<gene>
    <name evidence="1" type="ORF">LLUT_LOCUS10288</name>
</gene>
<name>A0AAV1WJ10_LUPLU</name>